<accession>W9YGB4</accession>
<evidence type="ECO:0000313" key="8">
    <source>
        <dbReference type="Proteomes" id="UP000019478"/>
    </source>
</evidence>
<evidence type="ECO:0000256" key="2">
    <source>
        <dbReference type="ARBA" id="ARBA00022614"/>
    </source>
</evidence>
<dbReference type="PANTHER" id="PTHR10552:SF6">
    <property type="entry name" value="U2 SMALL NUCLEAR RIBONUCLEOPROTEIN A"/>
    <property type="match status" value="1"/>
</dbReference>
<evidence type="ECO:0000256" key="1">
    <source>
        <dbReference type="ARBA" id="ARBA00004123"/>
    </source>
</evidence>
<dbReference type="RefSeq" id="XP_007728797.1">
    <property type="nucleotide sequence ID" value="XM_007730607.1"/>
</dbReference>
<dbReference type="Proteomes" id="UP000019478">
    <property type="component" value="Unassembled WGS sequence"/>
</dbReference>
<keyword evidence="2" id="KW-0433">Leucine-rich repeat</keyword>
<keyword evidence="7" id="KW-0687">Ribonucleoprotein</keyword>
<evidence type="ECO:0000256" key="3">
    <source>
        <dbReference type="ARBA" id="ARBA00022737"/>
    </source>
</evidence>
<organism evidence="7 8">
    <name type="scientific">Capronia epimyces CBS 606.96</name>
    <dbReference type="NCBI Taxonomy" id="1182542"/>
    <lineage>
        <taxon>Eukaryota</taxon>
        <taxon>Fungi</taxon>
        <taxon>Dikarya</taxon>
        <taxon>Ascomycota</taxon>
        <taxon>Pezizomycotina</taxon>
        <taxon>Eurotiomycetes</taxon>
        <taxon>Chaetothyriomycetidae</taxon>
        <taxon>Chaetothyriales</taxon>
        <taxon>Herpotrichiellaceae</taxon>
        <taxon>Capronia</taxon>
    </lineage>
</organism>
<dbReference type="GO" id="GO:0071014">
    <property type="term" value="C:post-mRNA release spliceosomal complex"/>
    <property type="evidence" value="ECO:0007669"/>
    <property type="project" value="EnsemblFungi"/>
</dbReference>
<dbReference type="GeneID" id="19164597"/>
<dbReference type="eggNOG" id="KOG1644">
    <property type="taxonomic scope" value="Eukaryota"/>
</dbReference>
<dbReference type="PROSITE" id="PS51450">
    <property type="entry name" value="LRR"/>
    <property type="match status" value="1"/>
</dbReference>
<dbReference type="STRING" id="1182542.W9YGB4"/>
<reference evidence="7 8" key="1">
    <citation type="submission" date="2013-03" db="EMBL/GenBank/DDBJ databases">
        <title>The Genome Sequence of Capronia epimyces CBS 606.96.</title>
        <authorList>
            <consortium name="The Broad Institute Genomics Platform"/>
            <person name="Cuomo C."/>
            <person name="de Hoog S."/>
            <person name="Gorbushina A."/>
            <person name="Walker B."/>
            <person name="Young S.K."/>
            <person name="Zeng Q."/>
            <person name="Gargeya S."/>
            <person name="Fitzgerald M."/>
            <person name="Haas B."/>
            <person name="Abouelleil A."/>
            <person name="Allen A.W."/>
            <person name="Alvarado L."/>
            <person name="Arachchi H.M."/>
            <person name="Berlin A.M."/>
            <person name="Chapman S.B."/>
            <person name="Gainer-Dewar J."/>
            <person name="Goldberg J."/>
            <person name="Griggs A."/>
            <person name="Gujja S."/>
            <person name="Hansen M."/>
            <person name="Howarth C."/>
            <person name="Imamovic A."/>
            <person name="Ireland A."/>
            <person name="Larimer J."/>
            <person name="McCowan C."/>
            <person name="Murphy C."/>
            <person name="Pearson M."/>
            <person name="Poon T.W."/>
            <person name="Priest M."/>
            <person name="Roberts A."/>
            <person name="Saif S."/>
            <person name="Shea T."/>
            <person name="Sisk P."/>
            <person name="Sykes S."/>
            <person name="Wortman J."/>
            <person name="Nusbaum C."/>
            <person name="Birren B."/>
        </authorList>
    </citation>
    <scope>NUCLEOTIDE SEQUENCE [LARGE SCALE GENOMIC DNA]</scope>
    <source>
        <strain evidence="7 8">CBS 606.96</strain>
    </source>
</reference>
<dbReference type="GO" id="GO:0000398">
    <property type="term" value="P:mRNA splicing, via spliceosome"/>
    <property type="evidence" value="ECO:0007669"/>
    <property type="project" value="InterPro"/>
</dbReference>
<protein>
    <recommendedName>
        <fullName evidence="6">U2 small nuclear ribonucleoprotein A'</fullName>
    </recommendedName>
</protein>
<dbReference type="InterPro" id="IPR044640">
    <property type="entry name" value="RU2A"/>
</dbReference>
<sequence length="248" mass="27476">MRLTADLIHNSLSYLNPLKERELDLRGHKIPTIENLGAAGPHDAIDFTDNDIATLTNFPLSPRLNTLLCARNRIQGVDKRIAEQIPNLISLVLTANHVKELADLEGLSGCARLTHLSLLENPVTRKEHYRLYLIWTIPSLRFLDFQKVRDAEREQARDLFGTADAPTDLAARIKGVKSRTFDVAGTGVNGKAEGARKGVRTQLTESEKKRVQELIKSAKSLAEITRIEKDLAEGRIPAGAADADRMVS</sequence>
<dbReference type="Pfam" id="PF14580">
    <property type="entry name" value="LRR_9"/>
    <property type="match status" value="1"/>
</dbReference>
<dbReference type="SUPFAM" id="SSF52058">
    <property type="entry name" value="L domain-like"/>
    <property type="match status" value="1"/>
</dbReference>
<dbReference type="InterPro" id="IPR032675">
    <property type="entry name" value="LRR_dom_sf"/>
</dbReference>
<dbReference type="PANTHER" id="PTHR10552">
    <property type="entry name" value="U2 SMALL NUCLEAR RIBONUCLEOPROTEIN A"/>
    <property type="match status" value="1"/>
</dbReference>
<dbReference type="Gene3D" id="3.80.10.10">
    <property type="entry name" value="Ribonuclease Inhibitor"/>
    <property type="match status" value="1"/>
</dbReference>
<dbReference type="EMBL" id="AMGY01000001">
    <property type="protein sequence ID" value="EXJ91907.1"/>
    <property type="molecule type" value="Genomic_DNA"/>
</dbReference>
<comment type="similarity">
    <text evidence="5">Belongs to the U2 small nuclear ribonucleoprotein A family.</text>
</comment>
<dbReference type="FunFam" id="3.80.10.10:FF:000026">
    <property type="entry name" value="U2 small nuclear ribonucleoprotein A"/>
    <property type="match status" value="1"/>
</dbReference>
<dbReference type="InterPro" id="IPR001611">
    <property type="entry name" value="Leu-rich_rpt"/>
</dbReference>
<evidence type="ECO:0000256" key="4">
    <source>
        <dbReference type="ARBA" id="ARBA00023242"/>
    </source>
</evidence>
<evidence type="ECO:0000256" key="5">
    <source>
        <dbReference type="ARBA" id="ARBA00024196"/>
    </source>
</evidence>
<evidence type="ECO:0000256" key="6">
    <source>
        <dbReference type="ARBA" id="ARBA00024238"/>
    </source>
</evidence>
<proteinExistence type="inferred from homology"/>
<comment type="subcellular location">
    <subcellularLocation>
        <location evidence="1">Nucleus</location>
    </subcellularLocation>
</comment>
<keyword evidence="8" id="KW-1185">Reference proteome</keyword>
<gene>
    <name evidence="7" type="ORF">A1O3_00457</name>
</gene>
<dbReference type="GO" id="GO:0005686">
    <property type="term" value="C:U2 snRNP"/>
    <property type="evidence" value="ECO:0007669"/>
    <property type="project" value="EnsemblFungi"/>
</dbReference>
<dbReference type="GO" id="GO:0030620">
    <property type="term" value="F:U2 snRNA binding"/>
    <property type="evidence" value="ECO:0007669"/>
    <property type="project" value="InterPro"/>
</dbReference>
<keyword evidence="4" id="KW-0539">Nucleus</keyword>
<comment type="caution">
    <text evidence="7">The sequence shown here is derived from an EMBL/GenBank/DDBJ whole genome shotgun (WGS) entry which is preliminary data.</text>
</comment>
<name>W9YGB4_9EURO</name>
<dbReference type="AlphaFoldDB" id="W9YGB4"/>
<dbReference type="OrthoDB" id="433501at2759"/>
<evidence type="ECO:0000313" key="7">
    <source>
        <dbReference type="EMBL" id="EXJ91907.1"/>
    </source>
</evidence>
<keyword evidence="3" id="KW-0677">Repeat</keyword>
<dbReference type="HOGENOM" id="CLU_061027_1_0_1"/>